<dbReference type="Pfam" id="PF07726">
    <property type="entry name" value="AAA_3"/>
    <property type="match status" value="1"/>
</dbReference>
<dbReference type="InterPro" id="IPR041628">
    <property type="entry name" value="ChlI/MoxR_AAA_lid"/>
</dbReference>
<comment type="similarity">
    <text evidence="3">Belongs to the MoxR family.</text>
</comment>
<evidence type="ECO:0000256" key="3">
    <source>
        <dbReference type="ARBA" id="ARBA00061607"/>
    </source>
</evidence>
<reference evidence="6 7" key="1">
    <citation type="journal article" date="2009" name="J. Bacteriol.">
        <title>Complete and draft genome sequences of six members of the Aquificales.</title>
        <authorList>
            <person name="Reysenbach A.L."/>
            <person name="Hamamura N."/>
            <person name="Podar M."/>
            <person name="Griffiths E."/>
            <person name="Ferreira S."/>
            <person name="Hochstein R."/>
            <person name="Heidelberg J."/>
            <person name="Johnson J."/>
            <person name="Mead D."/>
            <person name="Pohorille A."/>
            <person name="Sarmiento M."/>
            <person name="Schweighofer K."/>
            <person name="Seshadri R."/>
            <person name="Voytek M.A."/>
        </authorList>
    </citation>
    <scope>NUCLEOTIDE SEQUENCE [LARGE SCALE GENOMIC DNA]</scope>
    <source>
        <strain evidence="7">DSM 14350 / EX-H1</strain>
    </source>
</reference>
<feature type="domain" description="ATPase AAA-3" evidence="4">
    <location>
        <begin position="38"/>
        <end position="168"/>
    </location>
</feature>
<proteinExistence type="inferred from homology"/>
<dbReference type="HOGENOM" id="CLU_034716_2_2_0"/>
<keyword evidence="2" id="KW-0067">ATP-binding</keyword>
<evidence type="ECO:0000259" key="4">
    <source>
        <dbReference type="Pfam" id="PF07726"/>
    </source>
</evidence>
<protein>
    <submittedName>
        <fullName evidence="6">ATPase, AAA family</fullName>
    </submittedName>
</protein>
<dbReference type="GO" id="GO:0005524">
    <property type="term" value="F:ATP binding"/>
    <property type="evidence" value="ECO:0007669"/>
    <property type="project" value="UniProtKB-KW"/>
</dbReference>
<dbReference type="SUPFAM" id="SSF52540">
    <property type="entry name" value="P-loop containing nucleoside triphosphate hydrolases"/>
    <property type="match status" value="1"/>
</dbReference>
<dbReference type="PIRSF" id="PIRSF002849">
    <property type="entry name" value="AAA_ATPase_chaperone_MoxR_prd"/>
    <property type="match status" value="1"/>
</dbReference>
<evidence type="ECO:0000259" key="5">
    <source>
        <dbReference type="Pfam" id="PF17863"/>
    </source>
</evidence>
<organism evidence="6 7">
    <name type="scientific">Persephonella marina (strain DSM 14350 / EX-H1)</name>
    <dbReference type="NCBI Taxonomy" id="123214"/>
    <lineage>
        <taxon>Bacteria</taxon>
        <taxon>Pseudomonadati</taxon>
        <taxon>Aquificota</taxon>
        <taxon>Aquificia</taxon>
        <taxon>Aquificales</taxon>
        <taxon>Hydrogenothermaceae</taxon>
        <taxon>Persephonella</taxon>
    </lineage>
</organism>
<dbReference type="Proteomes" id="UP000001366">
    <property type="component" value="Chromosome"/>
</dbReference>
<dbReference type="eggNOG" id="COG0714">
    <property type="taxonomic scope" value="Bacteria"/>
</dbReference>
<dbReference type="InterPro" id="IPR011703">
    <property type="entry name" value="ATPase_AAA-3"/>
</dbReference>
<dbReference type="Gene3D" id="3.40.50.300">
    <property type="entry name" value="P-loop containing nucleotide triphosphate hydrolases"/>
    <property type="match status" value="1"/>
</dbReference>
<dbReference type="Gene3D" id="1.10.8.80">
    <property type="entry name" value="Magnesium chelatase subunit I, C-Terminal domain"/>
    <property type="match status" value="1"/>
</dbReference>
<feature type="domain" description="ChlI/MoxR AAA lid" evidence="5">
    <location>
        <begin position="232"/>
        <end position="299"/>
    </location>
</feature>
<dbReference type="InterPro" id="IPR050764">
    <property type="entry name" value="CbbQ/NirQ/NorQ/GpvN"/>
</dbReference>
<dbReference type="KEGG" id="pmx:PERMA_1114"/>
<dbReference type="GO" id="GO:0016887">
    <property type="term" value="F:ATP hydrolysis activity"/>
    <property type="evidence" value="ECO:0007669"/>
    <property type="project" value="InterPro"/>
</dbReference>
<dbReference type="OrthoDB" id="9808397at2"/>
<dbReference type="RefSeq" id="WP_012676738.1">
    <property type="nucleotide sequence ID" value="NC_012440.1"/>
</dbReference>
<dbReference type="InterPro" id="IPR027417">
    <property type="entry name" value="P-loop_NTPase"/>
</dbReference>
<evidence type="ECO:0000256" key="2">
    <source>
        <dbReference type="ARBA" id="ARBA00022840"/>
    </source>
</evidence>
<evidence type="ECO:0000313" key="6">
    <source>
        <dbReference type="EMBL" id="ACO04500.1"/>
    </source>
</evidence>
<accession>C0QQF4</accession>
<name>C0QQF4_PERMH</name>
<dbReference type="PANTHER" id="PTHR42759">
    <property type="entry name" value="MOXR FAMILY PROTEIN"/>
    <property type="match status" value="1"/>
</dbReference>
<dbReference type="EMBL" id="CP001230">
    <property type="protein sequence ID" value="ACO04500.1"/>
    <property type="molecule type" value="Genomic_DNA"/>
</dbReference>
<dbReference type="CDD" id="cd00009">
    <property type="entry name" value="AAA"/>
    <property type="match status" value="1"/>
</dbReference>
<sequence>MNIKNEKINRIIDILSEYLQGKELPLRLSLITFFSKGHLLVEDLPGLGKTTLAIGIAKTLGLQFGRIQCTSDLLPTDITGLSIYNKNLEKFEFHPGPIFNNIVLVDEINRATPKTQSALLEAMAEKQVTLEGETYKLPKPFFVIATQNPVEQFGTFPLPESQMDRFMMKISIGYPTREAEKEILKGGSRREELYRIQPVMDPDEVIKIQNEIDQVYISDRVIDYILDIAEVTRSGKFFSAGLSIRGTLALVKTAKTNAYFKGRDFVIPEDIKELAVYTIPHRVLFKEEYESMEREEIIRSVLEEIKLPA</sequence>
<dbReference type="PANTHER" id="PTHR42759:SF5">
    <property type="entry name" value="METHANOL DEHYDROGENASE REGULATOR"/>
    <property type="match status" value="1"/>
</dbReference>
<evidence type="ECO:0000256" key="1">
    <source>
        <dbReference type="ARBA" id="ARBA00022741"/>
    </source>
</evidence>
<dbReference type="AlphaFoldDB" id="C0QQF4"/>
<dbReference type="Pfam" id="PF17863">
    <property type="entry name" value="AAA_lid_2"/>
    <property type="match status" value="1"/>
</dbReference>
<gene>
    <name evidence="6" type="ordered locus">PERMA_1114</name>
</gene>
<keyword evidence="7" id="KW-1185">Reference proteome</keyword>
<dbReference type="FunFam" id="3.40.50.300:FF:000640">
    <property type="entry name" value="MoxR family ATPase"/>
    <property type="match status" value="1"/>
</dbReference>
<dbReference type="PaxDb" id="123214-PERMA_1114"/>
<keyword evidence="1" id="KW-0547">Nucleotide-binding</keyword>
<dbReference type="STRING" id="123214.PERMA_1114"/>
<evidence type="ECO:0000313" key="7">
    <source>
        <dbReference type="Proteomes" id="UP000001366"/>
    </source>
</evidence>